<evidence type="ECO:0000313" key="2">
    <source>
        <dbReference type="EMBL" id="NIZ62649.1"/>
    </source>
</evidence>
<reference evidence="2 3" key="1">
    <citation type="submission" date="2018-05" db="EMBL/GenBank/DDBJ databases">
        <authorList>
            <person name="Zhang Y.-J."/>
        </authorList>
    </citation>
    <scope>NUCLEOTIDE SEQUENCE [LARGE SCALE GENOMIC DNA]</scope>
    <source>
        <strain evidence="2 3">CY04</strain>
    </source>
</reference>
<dbReference type="RefSeq" id="WP_167685268.1">
    <property type="nucleotide sequence ID" value="NZ_QHLQ01000020.1"/>
</dbReference>
<evidence type="ECO:0000256" key="1">
    <source>
        <dbReference type="SAM" id="Phobius"/>
    </source>
</evidence>
<feature type="transmembrane region" description="Helical" evidence="1">
    <location>
        <begin position="61"/>
        <end position="83"/>
    </location>
</feature>
<keyword evidence="1" id="KW-1133">Transmembrane helix</keyword>
<dbReference type="Proteomes" id="UP001429564">
    <property type="component" value="Unassembled WGS sequence"/>
</dbReference>
<sequence length="178" mass="20023">MSDLDQWAGILDPDETILWQGRPDGGFALGISNVFSALFGMVFAGFAVFWMAQASQGDGQFWMFGLIHFAVGFGLVLHSLFWATFKRRHSWYTLTDRRAFIAVNIPLRGKSLKSYPINANSSLELIDGALSSVNFAEETKRTKKRSYTVPIGFERLADGREVYRLMRRIQAKDKGTSA</sequence>
<feature type="transmembrane region" description="Helical" evidence="1">
    <location>
        <begin position="27"/>
        <end position="49"/>
    </location>
</feature>
<gene>
    <name evidence="2" type="ORF">DL239_16885</name>
</gene>
<keyword evidence="1" id="KW-0812">Transmembrane</keyword>
<accession>A0ABX0WAF0</accession>
<dbReference type="EMBL" id="QHLQ01000020">
    <property type="protein sequence ID" value="NIZ62649.1"/>
    <property type="molecule type" value="Genomic_DNA"/>
</dbReference>
<protein>
    <submittedName>
        <fullName evidence="2">Aspartate carbamoyltransferase catalytic subunit</fullName>
    </submittedName>
</protein>
<evidence type="ECO:0000313" key="3">
    <source>
        <dbReference type="Proteomes" id="UP001429564"/>
    </source>
</evidence>
<comment type="caution">
    <text evidence="2">The sequence shown here is derived from an EMBL/GenBank/DDBJ whole genome shotgun (WGS) entry which is preliminary data.</text>
</comment>
<organism evidence="2 3">
    <name type="scientific">Parasedimentitalea denitrificans</name>
    <dbReference type="NCBI Taxonomy" id="2211118"/>
    <lineage>
        <taxon>Bacteria</taxon>
        <taxon>Pseudomonadati</taxon>
        <taxon>Pseudomonadota</taxon>
        <taxon>Alphaproteobacteria</taxon>
        <taxon>Rhodobacterales</taxon>
        <taxon>Paracoccaceae</taxon>
        <taxon>Parasedimentitalea</taxon>
    </lineage>
</organism>
<name>A0ABX0WAF0_9RHOB</name>
<proteinExistence type="predicted"/>
<keyword evidence="3" id="KW-1185">Reference proteome</keyword>
<keyword evidence="1" id="KW-0472">Membrane</keyword>